<dbReference type="EMBL" id="AM495099">
    <property type="protein sequence ID" value="CAM36301.1"/>
    <property type="molecule type" value="mRNA"/>
</dbReference>
<feature type="non-terminal residue" evidence="2">
    <location>
        <position position="186"/>
    </location>
</feature>
<evidence type="ECO:0000313" key="2">
    <source>
        <dbReference type="EMBL" id="CAM36301.1"/>
    </source>
</evidence>
<feature type="region of interest" description="Disordered" evidence="1">
    <location>
        <begin position="1"/>
        <end position="64"/>
    </location>
</feature>
<feature type="compositionally biased region" description="Polar residues" evidence="1">
    <location>
        <begin position="1"/>
        <end position="14"/>
    </location>
</feature>
<feature type="non-terminal residue" evidence="2">
    <location>
        <position position="1"/>
    </location>
</feature>
<evidence type="ECO:0000256" key="1">
    <source>
        <dbReference type="SAM" id="MobiDB-lite"/>
    </source>
</evidence>
<accession>A4FSF8</accession>
<dbReference type="AlphaFoldDB" id="A4FSF8"/>
<reference evidence="2" key="1">
    <citation type="journal article" date="2007" name="Insect Biochem. Mol. Biol.">
        <title>Identification of immune-related genes from an apterygote insect, the firebrat Thermobia domestica.</title>
        <authorList>
            <person name="Altincicek B."/>
            <person name="Vilcinskas A."/>
        </authorList>
    </citation>
    <scope>NUCLEOTIDE SEQUENCE</scope>
    <source>
        <strain evidence="2">11</strain>
    </source>
</reference>
<protein>
    <submittedName>
        <fullName evidence="2">Uncharacterized protein</fullName>
    </submittedName>
</protein>
<organism evidence="2">
    <name type="scientific">Thermobia domestica</name>
    <name type="common">Firebrat</name>
    <name type="synonym">Lepisma domestica</name>
    <dbReference type="NCBI Taxonomy" id="89055"/>
    <lineage>
        <taxon>Eukaryota</taxon>
        <taxon>Metazoa</taxon>
        <taxon>Ecdysozoa</taxon>
        <taxon>Arthropoda</taxon>
        <taxon>Hexapoda</taxon>
        <taxon>Insecta</taxon>
        <taxon>Zygentoma</taxon>
        <taxon>Lepismatidae</taxon>
        <taxon>Thermobia</taxon>
    </lineage>
</organism>
<name>A4FSF8_THEDO</name>
<sequence length="186" mass="20109">SNKVGDFQQSSGSASKEEGTTVPDGVTDGDQWSGRHQSGAVERGETPGGFSEDNETETDETDQHDRALTSLASGLAHVHGDFFFGDGEMDQINVEFDQLNGLDQTQDWILPSEAFQPRHEIQDRSPPPEQFPNHCSPDIADTESHPITVEDPPAAVLCVPSLPRINPWDANPIVAAALCHHAKTGD</sequence>
<proteinExistence type="evidence at transcript level"/>